<dbReference type="CDD" id="cd03257">
    <property type="entry name" value="ABC_NikE_OppD_transporters"/>
    <property type="match status" value="1"/>
</dbReference>
<dbReference type="InterPro" id="IPR050388">
    <property type="entry name" value="ABC_Ni/Peptide_Import"/>
</dbReference>
<comment type="caution">
    <text evidence="10">The sequence shown here is derived from an EMBL/GenBank/DDBJ whole genome shotgun (WGS) entry which is preliminary data.</text>
</comment>
<dbReference type="InterPro" id="IPR003439">
    <property type="entry name" value="ABC_transporter-like_ATP-bd"/>
</dbReference>
<evidence type="ECO:0000313" key="10">
    <source>
        <dbReference type="EMBL" id="GIE23767.1"/>
    </source>
</evidence>
<feature type="domain" description="ABC transporter" evidence="9">
    <location>
        <begin position="37"/>
        <end position="285"/>
    </location>
</feature>
<dbReference type="PANTHER" id="PTHR43297:SF2">
    <property type="entry name" value="DIPEPTIDE TRANSPORT ATP-BINDING PROTEIN DPPD"/>
    <property type="match status" value="1"/>
</dbReference>
<protein>
    <submittedName>
        <fullName evidence="10">ABC transporter ATP-binding protein</fullName>
    </submittedName>
</protein>
<dbReference type="Pfam" id="PF00005">
    <property type="entry name" value="ABC_tran"/>
    <property type="match status" value="1"/>
</dbReference>
<dbReference type="GO" id="GO:0005524">
    <property type="term" value="F:ATP binding"/>
    <property type="evidence" value="ECO:0007669"/>
    <property type="project" value="UniProtKB-KW"/>
</dbReference>
<keyword evidence="5" id="KW-0547">Nucleotide-binding</keyword>
<evidence type="ECO:0000256" key="4">
    <source>
        <dbReference type="ARBA" id="ARBA00022475"/>
    </source>
</evidence>
<comment type="subcellular location">
    <subcellularLocation>
        <location evidence="1">Cell membrane</location>
        <topology evidence="1">Peripheral membrane protein</topology>
    </subcellularLocation>
</comment>
<keyword evidence="3" id="KW-0813">Transport</keyword>
<evidence type="ECO:0000256" key="2">
    <source>
        <dbReference type="ARBA" id="ARBA00005417"/>
    </source>
</evidence>
<evidence type="ECO:0000256" key="7">
    <source>
        <dbReference type="ARBA" id="ARBA00023136"/>
    </source>
</evidence>
<keyword evidence="11" id="KW-1185">Reference proteome</keyword>
<dbReference type="EMBL" id="BOMN01000097">
    <property type="protein sequence ID" value="GIE23767.1"/>
    <property type="molecule type" value="Genomic_DNA"/>
</dbReference>
<comment type="similarity">
    <text evidence="2">Belongs to the ABC transporter superfamily.</text>
</comment>
<keyword evidence="4" id="KW-1003">Cell membrane</keyword>
<evidence type="ECO:0000259" key="9">
    <source>
        <dbReference type="PROSITE" id="PS50893"/>
    </source>
</evidence>
<keyword evidence="7" id="KW-0472">Membrane</keyword>
<proteinExistence type="inferred from homology"/>
<evidence type="ECO:0000256" key="5">
    <source>
        <dbReference type="ARBA" id="ARBA00022741"/>
    </source>
</evidence>
<evidence type="ECO:0000256" key="1">
    <source>
        <dbReference type="ARBA" id="ARBA00004202"/>
    </source>
</evidence>
<dbReference type="SUPFAM" id="SSF52540">
    <property type="entry name" value="P-loop containing nucleoside triphosphate hydrolases"/>
    <property type="match status" value="1"/>
</dbReference>
<dbReference type="InterPro" id="IPR027417">
    <property type="entry name" value="P-loop_NTPase"/>
</dbReference>
<sequence length="361" mass="38575">MTDRTEPRRAQVGDGRDGEGREGMSLIQGDSQPLLSIRGLKVEFDVPGGRLPAVGGIDLDLGHGEVLALVGESGSGKSALAMSLVGLNRGPRTHISGVAALNGQDLVAKSEDQLRKVRGKDIAVVFQDALAALNPTQKVGTQIAEMIRTHQRVTRKRAWERAVELLREVGIANPEQRAKTYPHQLSGGMRQRVMIAIGLANEPAVLIADEPTTALDVTIQAQVLRLLKRLQTDHGTTVVLITHDLGVVAEVADRVAVMYAGRIVEQGTRDQVLFAPQHPYTRALLSSVPRIDGPAQERLPAIAGSPLSGVDRPSGCAFAPRCTFAHDACNSAQPALIHRYGMPGQLDACVLGPDREKVAVS</sequence>
<dbReference type="Gene3D" id="3.40.50.300">
    <property type="entry name" value="P-loop containing nucleotide triphosphate hydrolases"/>
    <property type="match status" value="1"/>
</dbReference>
<reference evidence="10 11" key="1">
    <citation type="submission" date="2021-01" db="EMBL/GenBank/DDBJ databases">
        <title>Whole genome shotgun sequence of Actinoplanes humidus NBRC 14915.</title>
        <authorList>
            <person name="Komaki H."/>
            <person name="Tamura T."/>
        </authorList>
    </citation>
    <scope>NUCLEOTIDE SEQUENCE [LARGE SCALE GENOMIC DNA]</scope>
    <source>
        <strain evidence="10 11">NBRC 14915</strain>
    </source>
</reference>
<evidence type="ECO:0000256" key="8">
    <source>
        <dbReference type="SAM" id="MobiDB-lite"/>
    </source>
</evidence>
<dbReference type="PROSITE" id="PS50893">
    <property type="entry name" value="ABC_TRANSPORTER_2"/>
    <property type="match status" value="1"/>
</dbReference>
<dbReference type="Proteomes" id="UP000603200">
    <property type="component" value="Unassembled WGS sequence"/>
</dbReference>
<dbReference type="SMART" id="SM00382">
    <property type="entry name" value="AAA"/>
    <property type="match status" value="1"/>
</dbReference>
<organism evidence="10 11">
    <name type="scientific">Winogradskya humida</name>
    <dbReference type="NCBI Taxonomy" id="113566"/>
    <lineage>
        <taxon>Bacteria</taxon>
        <taxon>Bacillati</taxon>
        <taxon>Actinomycetota</taxon>
        <taxon>Actinomycetes</taxon>
        <taxon>Micromonosporales</taxon>
        <taxon>Micromonosporaceae</taxon>
        <taxon>Winogradskya</taxon>
    </lineage>
</organism>
<feature type="compositionally biased region" description="Basic and acidic residues" evidence="8">
    <location>
        <begin position="1"/>
        <end position="22"/>
    </location>
</feature>
<dbReference type="Pfam" id="PF08352">
    <property type="entry name" value="oligo_HPY"/>
    <property type="match status" value="1"/>
</dbReference>
<dbReference type="PROSITE" id="PS00211">
    <property type="entry name" value="ABC_TRANSPORTER_1"/>
    <property type="match status" value="1"/>
</dbReference>
<name>A0ABQ4A090_9ACTN</name>
<dbReference type="InterPro" id="IPR013563">
    <property type="entry name" value="Oligopep_ABC_C"/>
</dbReference>
<dbReference type="NCBIfam" id="TIGR01727">
    <property type="entry name" value="oligo_HPY"/>
    <property type="match status" value="1"/>
</dbReference>
<feature type="region of interest" description="Disordered" evidence="8">
    <location>
        <begin position="1"/>
        <end position="28"/>
    </location>
</feature>
<keyword evidence="6 10" id="KW-0067">ATP-binding</keyword>
<dbReference type="InterPro" id="IPR003593">
    <property type="entry name" value="AAA+_ATPase"/>
</dbReference>
<dbReference type="PANTHER" id="PTHR43297">
    <property type="entry name" value="OLIGOPEPTIDE TRANSPORT ATP-BINDING PROTEIN APPD"/>
    <property type="match status" value="1"/>
</dbReference>
<evidence type="ECO:0000313" key="11">
    <source>
        <dbReference type="Proteomes" id="UP000603200"/>
    </source>
</evidence>
<accession>A0ABQ4A090</accession>
<dbReference type="InterPro" id="IPR017871">
    <property type="entry name" value="ABC_transporter-like_CS"/>
</dbReference>
<gene>
    <name evidence="10" type="ORF">Ahu01nite_068690</name>
</gene>
<evidence type="ECO:0000256" key="6">
    <source>
        <dbReference type="ARBA" id="ARBA00022840"/>
    </source>
</evidence>
<evidence type="ECO:0000256" key="3">
    <source>
        <dbReference type="ARBA" id="ARBA00022448"/>
    </source>
</evidence>